<dbReference type="GO" id="GO:0006825">
    <property type="term" value="P:copper ion transport"/>
    <property type="evidence" value="ECO:0007669"/>
    <property type="project" value="InterPro"/>
</dbReference>
<feature type="transmembrane region" description="Helical" evidence="9">
    <location>
        <begin position="342"/>
        <end position="359"/>
    </location>
</feature>
<dbReference type="STRING" id="479433.Caci_3571"/>
<evidence type="ECO:0000256" key="9">
    <source>
        <dbReference type="SAM" id="Phobius"/>
    </source>
</evidence>
<dbReference type="EMBL" id="CP001700">
    <property type="protein sequence ID" value="ACU72476.1"/>
    <property type="molecule type" value="Genomic_DNA"/>
</dbReference>
<evidence type="ECO:0000256" key="1">
    <source>
        <dbReference type="ARBA" id="ARBA00004651"/>
    </source>
</evidence>
<feature type="transmembrane region" description="Helical" evidence="9">
    <location>
        <begin position="184"/>
        <end position="209"/>
    </location>
</feature>
<dbReference type="AlphaFoldDB" id="C7QAH7"/>
<keyword evidence="5 10" id="KW-0732">Signal</keyword>
<dbReference type="RefSeq" id="WP_015792205.1">
    <property type="nucleotide sequence ID" value="NC_013131.1"/>
</dbReference>
<dbReference type="GO" id="GO:0046688">
    <property type="term" value="P:response to copper ion"/>
    <property type="evidence" value="ECO:0007669"/>
    <property type="project" value="InterPro"/>
</dbReference>
<evidence type="ECO:0000259" key="11">
    <source>
        <dbReference type="Pfam" id="PF04234"/>
    </source>
</evidence>
<feature type="transmembrane region" description="Helical" evidence="9">
    <location>
        <begin position="229"/>
        <end position="251"/>
    </location>
</feature>
<dbReference type="Gene3D" id="2.60.40.1220">
    <property type="match status" value="1"/>
</dbReference>
<dbReference type="HOGENOM" id="CLU_023176_0_0_11"/>
<reference evidence="13 14" key="1">
    <citation type="journal article" date="2009" name="Stand. Genomic Sci.">
        <title>Complete genome sequence of Catenulispora acidiphila type strain (ID 139908).</title>
        <authorList>
            <person name="Copeland A."/>
            <person name="Lapidus A."/>
            <person name="Glavina Del Rio T."/>
            <person name="Nolan M."/>
            <person name="Lucas S."/>
            <person name="Chen F."/>
            <person name="Tice H."/>
            <person name="Cheng J.F."/>
            <person name="Bruce D."/>
            <person name="Goodwin L."/>
            <person name="Pitluck S."/>
            <person name="Mikhailova N."/>
            <person name="Pati A."/>
            <person name="Ivanova N."/>
            <person name="Mavromatis K."/>
            <person name="Chen A."/>
            <person name="Palaniappan K."/>
            <person name="Chain P."/>
            <person name="Land M."/>
            <person name="Hauser L."/>
            <person name="Chang Y.J."/>
            <person name="Jeffries C.D."/>
            <person name="Chertkov O."/>
            <person name="Brettin T."/>
            <person name="Detter J.C."/>
            <person name="Han C."/>
            <person name="Ali Z."/>
            <person name="Tindall B.J."/>
            <person name="Goker M."/>
            <person name="Bristow J."/>
            <person name="Eisen J.A."/>
            <person name="Markowitz V."/>
            <person name="Hugenholtz P."/>
            <person name="Kyrpides N.C."/>
            <person name="Klenk H.P."/>
        </authorList>
    </citation>
    <scope>NUCLEOTIDE SEQUENCE [LARGE SCALE GENOMIC DNA]</scope>
    <source>
        <strain evidence="14">DSM 44928 / JCM 14897 / NBRC 102108 / NRRL B-24433 / ID139908</strain>
    </source>
</reference>
<feature type="chain" id="PRO_5002982957" evidence="10">
    <location>
        <begin position="26"/>
        <end position="564"/>
    </location>
</feature>
<dbReference type="GO" id="GO:0005886">
    <property type="term" value="C:plasma membrane"/>
    <property type="evidence" value="ECO:0007669"/>
    <property type="project" value="UniProtKB-SubCell"/>
</dbReference>
<dbReference type="Pfam" id="PF04234">
    <property type="entry name" value="CopC"/>
    <property type="match status" value="1"/>
</dbReference>
<dbReference type="SUPFAM" id="SSF81296">
    <property type="entry name" value="E set domains"/>
    <property type="match status" value="1"/>
</dbReference>
<evidence type="ECO:0000256" key="5">
    <source>
        <dbReference type="ARBA" id="ARBA00022729"/>
    </source>
</evidence>
<evidence type="ECO:0000256" key="6">
    <source>
        <dbReference type="ARBA" id="ARBA00022989"/>
    </source>
</evidence>
<evidence type="ECO:0000256" key="8">
    <source>
        <dbReference type="ARBA" id="ARBA00023136"/>
    </source>
</evidence>
<evidence type="ECO:0000256" key="4">
    <source>
        <dbReference type="ARBA" id="ARBA00022723"/>
    </source>
</evidence>
<dbReference type="PANTHER" id="PTHR34820">
    <property type="entry name" value="INNER MEMBRANE PROTEIN YEBZ"/>
    <property type="match status" value="1"/>
</dbReference>
<evidence type="ECO:0000256" key="3">
    <source>
        <dbReference type="ARBA" id="ARBA00022692"/>
    </source>
</evidence>
<evidence type="ECO:0000313" key="13">
    <source>
        <dbReference type="EMBL" id="ACU72476.1"/>
    </source>
</evidence>
<keyword evidence="8 9" id="KW-0472">Membrane</keyword>
<evidence type="ECO:0000313" key="14">
    <source>
        <dbReference type="Proteomes" id="UP000000851"/>
    </source>
</evidence>
<protein>
    <submittedName>
        <fullName evidence="13">Copper resistance protein CopC</fullName>
    </submittedName>
</protein>
<keyword evidence="7" id="KW-0186">Copper</keyword>
<feature type="transmembrane region" description="Helical" evidence="9">
    <location>
        <begin position="300"/>
        <end position="321"/>
    </location>
</feature>
<feature type="transmembrane region" description="Helical" evidence="9">
    <location>
        <begin position="152"/>
        <end position="172"/>
    </location>
</feature>
<dbReference type="InterPro" id="IPR008457">
    <property type="entry name" value="Cu-R_CopD_dom"/>
</dbReference>
<comment type="subcellular location">
    <subcellularLocation>
        <location evidence="1">Cell membrane</location>
        <topology evidence="1">Multi-pass membrane protein</topology>
    </subcellularLocation>
</comment>
<evidence type="ECO:0000259" key="12">
    <source>
        <dbReference type="Pfam" id="PF05425"/>
    </source>
</evidence>
<feature type="transmembrane region" description="Helical" evidence="9">
    <location>
        <begin position="379"/>
        <end position="399"/>
    </location>
</feature>
<dbReference type="Proteomes" id="UP000000851">
    <property type="component" value="Chromosome"/>
</dbReference>
<dbReference type="eggNOG" id="COG1276">
    <property type="taxonomic scope" value="Bacteria"/>
</dbReference>
<keyword evidence="3 9" id="KW-0812">Transmembrane</keyword>
<sequence precursor="true">MLRRLLAIPALVICLILLTAQGAFAHATVVATSPGDGQTVASAPRQASVTFDEPVSLQFGALRVFDPSGARVDEGSPAHPTGRADEVAVDLASGLKQGTYTVSWRVISDDSHPVQGAFTFSVGQASASTVNSTTLNTSGSKTVGALYGVARFVAYAAFAVLVGAAVFVFAWWPNGARTRAVRILVASAWSSLTVATAGVLVLQGPYGAGFGLSRALDTGVLRTTLSTRLGAALSIRLILLALTAALLAWLFTRLPDASRRARILVAVAGALLTVGIAATWAVSGHAGTGVQVALAVPVDVTHLCAMAVWLGGLTMLAAIVLRRSGRETPNERARMVRRFSPVALWCVIVLVGTGTYQSWRQVGSVPALTGTAYGRLLLLKLLGVAILIGLGYLARTWIARHREDRNGTTDRAAISRLRRSVAGEVGVGVCVLALTAALVNAPPARTAHAASAGPASASAAFDTGGPGGSGTVQVTVDPAKTGSDTVHLYTLSPTGKQQQVLQVQASFTLASHALGPLPMTLRTAGAGHLIGNASLPLAGTWRLAVTLRTDDVDETTVQIPITIR</sequence>
<dbReference type="InterPro" id="IPR014756">
    <property type="entry name" value="Ig_E-set"/>
</dbReference>
<feature type="domain" description="CopC" evidence="11">
    <location>
        <begin position="26"/>
        <end position="122"/>
    </location>
</feature>
<keyword evidence="4" id="KW-0479">Metal-binding</keyword>
<dbReference type="GO" id="GO:0042597">
    <property type="term" value="C:periplasmic space"/>
    <property type="evidence" value="ECO:0007669"/>
    <property type="project" value="InterPro"/>
</dbReference>
<feature type="domain" description="Copper resistance protein D" evidence="12">
    <location>
        <begin position="334"/>
        <end position="438"/>
    </location>
</feature>
<feature type="signal peptide" evidence="10">
    <location>
        <begin position="1"/>
        <end position="25"/>
    </location>
</feature>
<proteinExistence type="predicted"/>
<accession>C7QAH7</accession>
<organism evidence="13 14">
    <name type="scientific">Catenulispora acidiphila (strain DSM 44928 / JCM 14897 / NBRC 102108 / NRRL B-24433 / ID139908)</name>
    <dbReference type="NCBI Taxonomy" id="479433"/>
    <lineage>
        <taxon>Bacteria</taxon>
        <taxon>Bacillati</taxon>
        <taxon>Actinomycetota</taxon>
        <taxon>Actinomycetes</taxon>
        <taxon>Catenulisporales</taxon>
        <taxon>Catenulisporaceae</taxon>
        <taxon>Catenulispora</taxon>
    </lineage>
</organism>
<dbReference type="InterPro" id="IPR032694">
    <property type="entry name" value="CopC/D"/>
</dbReference>
<dbReference type="InParanoid" id="C7QAH7"/>
<dbReference type="OrthoDB" id="5242236at2"/>
<dbReference type="GO" id="GO:0005507">
    <property type="term" value="F:copper ion binding"/>
    <property type="evidence" value="ECO:0007669"/>
    <property type="project" value="InterPro"/>
</dbReference>
<keyword evidence="6 9" id="KW-1133">Transmembrane helix</keyword>
<keyword evidence="14" id="KW-1185">Reference proteome</keyword>
<dbReference type="eggNOG" id="COG2372">
    <property type="taxonomic scope" value="Bacteria"/>
</dbReference>
<evidence type="ECO:0000256" key="10">
    <source>
        <dbReference type="SAM" id="SignalP"/>
    </source>
</evidence>
<dbReference type="Pfam" id="PF05425">
    <property type="entry name" value="CopD"/>
    <property type="match status" value="1"/>
</dbReference>
<name>C7QAH7_CATAD</name>
<dbReference type="KEGG" id="cai:Caci_3571"/>
<feature type="transmembrane region" description="Helical" evidence="9">
    <location>
        <begin position="263"/>
        <end position="280"/>
    </location>
</feature>
<evidence type="ECO:0000256" key="7">
    <source>
        <dbReference type="ARBA" id="ARBA00023008"/>
    </source>
</evidence>
<feature type="transmembrane region" description="Helical" evidence="9">
    <location>
        <begin position="420"/>
        <end position="439"/>
    </location>
</feature>
<dbReference type="InterPro" id="IPR007348">
    <property type="entry name" value="CopC_dom"/>
</dbReference>
<keyword evidence="2" id="KW-1003">Cell membrane</keyword>
<dbReference type="PANTHER" id="PTHR34820:SF4">
    <property type="entry name" value="INNER MEMBRANE PROTEIN YEBZ"/>
    <property type="match status" value="1"/>
</dbReference>
<dbReference type="InterPro" id="IPR014755">
    <property type="entry name" value="Cu-Rt/internalin_Ig-like"/>
</dbReference>
<gene>
    <name evidence="13" type="ordered locus">Caci_3571</name>
</gene>
<evidence type="ECO:0000256" key="2">
    <source>
        <dbReference type="ARBA" id="ARBA00022475"/>
    </source>
</evidence>